<reference evidence="2 3" key="1">
    <citation type="submission" date="2022-04" db="EMBL/GenBank/DDBJ databases">
        <title>Hymenobacter sp. isolated from the air.</title>
        <authorList>
            <person name="Won M."/>
            <person name="Lee C.-M."/>
            <person name="Woen H.-Y."/>
            <person name="Kwon S.-W."/>
        </authorList>
    </citation>
    <scope>NUCLEOTIDE SEQUENCE [LARGE SCALE GENOMIC DNA]</scope>
    <source>
        <strain evidence="3">5413 J-13</strain>
    </source>
</reference>
<evidence type="ECO:0000256" key="1">
    <source>
        <dbReference type="SAM" id="Phobius"/>
    </source>
</evidence>
<organism evidence="2 3">
    <name type="scientific">Hymenobacter aerilatus</name>
    <dbReference type="NCBI Taxonomy" id="2932251"/>
    <lineage>
        <taxon>Bacteria</taxon>
        <taxon>Pseudomonadati</taxon>
        <taxon>Bacteroidota</taxon>
        <taxon>Cytophagia</taxon>
        <taxon>Cytophagales</taxon>
        <taxon>Hymenobacteraceae</taxon>
        <taxon>Hymenobacter</taxon>
    </lineage>
</organism>
<feature type="transmembrane region" description="Helical" evidence="1">
    <location>
        <begin position="193"/>
        <end position="213"/>
    </location>
</feature>
<keyword evidence="1" id="KW-1133">Transmembrane helix</keyword>
<gene>
    <name evidence="2" type="ORF">MUN82_18955</name>
</gene>
<accession>A0A8T9SWB6</accession>
<dbReference type="EMBL" id="CP095053">
    <property type="protein sequence ID" value="UOR05003.1"/>
    <property type="molecule type" value="Genomic_DNA"/>
</dbReference>
<protein>
    <submittedName>
        <fullName evidence="2">Uncharacterized protein</fullName>
    </submittedName>
</protein>
<dbReference type="Proteomes" id="UP000829925">
    <property type="component" value="Chromosome"/>
</dbReference>
<feature type="transmembrane region" description="Helical" evidence="1">
    <location>
        <begin position="150"/>
        <end position="173"/>
    </location>
</feature>
<proteinExistence type="predicted"/>
<keyword evidence="1" id="KW-0472">Membrane</keyword>
<sequence>MSEGQYVTYRRFNSLNEALVLCEFFDKENVKYKLEDYSLAFDPTFANNEQNKEFRIKLKKQDFEAANVLQENMYSSVVDSVDESHYLFTFTNQELYEVITKSDEWSKLDYLLAQKILSNRGELVNDALIQSLKEIRMNELAKPEESSMSWIFIGYIFALAGGFIGLFIGWHLFHHKKTLPNGERIYGYVPSNRKQGIIIIVISILSFIGWTVLKFRNSDNF</sequence>
<dbReference type="AlphaFoldDB" id="A0A8T9SWB6"/>
<keyword evidence="1" id="KW-0812">Transmembrane</keyword>
<dbReference type="KEGG" id="haei:MUN82_18955"/>
<dbReference type="RefSeq" id="WP_245092926.1">
    <property type="nucleotide sequence ID" value="NZ_CP095053.1"/>
</dbReference>
<evidence type="ECO:0000313" key="3">
    <source>
        <dbReference type="Proteomes" id="UP000829925"/>
    </source>
</evidence>
<name>A0A8T9SWB6_9BACT</name>
<keyword evidence="3" id="KW-1185">Reference proteome</keyword>
<evidence type="ECO:0000313" key="2">
    <source>
        <dbReference type="EMBL" id="UOR05003.1"/>
    </source>
</evidence>